<evidence type="ECO:0000313" key="2">
    <source>
        <dbReference type="Proteomes" id="UP001488838"/>
    </source>
</evidence>
<comment type="caution">
    <text evidence="1">The sequence shown here is derived from an EMBL/GenBank/DDBJ whole genome shotgun (WGS) entry which is preliminary data.</text>
</comment>
<dbReference type="EMBL" id="JBBHLL010000020">
    <property type="protein sequence ID" value="KAK7829641.1"/>
    <property type="molecule type" value="Genomic_DNA"/>
</dbReference>
<proteinExistence type="predicted"/>
<organism evidence="1 2">
    <name type="scientific">Myodes glareolus</name>
    <name type="common">Bank vole</name>
    <name type="synonym">Clethrionomys glareolus</name>
    <dbReference type="NCBI Taxonomy" id="447135"/>
    <lineage>
        <taxon>Eukaryota</taxon>
        <taxon>Metazoa</taxon>
        <taxon>Chordata</taxon>
        <taxon>Craniata</taxon>
        <taxon>Vertebrata</taxon>
        <taxon>Euteleostomi</taxon>
        <taxon>Mammalia</taxon>
        <taxon>Eutheria</taxon>
        <taxon>Euarchontoglires</taxon>
        <taxon>Glires</taxon>
        <taxon>Rodentia</taxon>
        <taxon>Myomorpha</taxon>
        <taxon>Muroidea</taxon>
        <taxon>Cricetidae</taxon>
        <taxon>Arvicolinae</taxon>
        <taxon>Myodes</taxon>
    </lineage>
</organism>
<dbReference type="AlphaFoldDB" id="A0AAW0JU81"/>
<gene>
    <name evidence="1" type="ORF">U0070_013327</name>
</gene>
<dbReference type="Proteomes" id="UP001488838">
    <property type="component" value="Unassembled WGS sequence"/>
</dbReference>
<keyword evidence="2" id="KW-1185">Reference proteome</keyword>
<evidence type="ECO:0000313" key="1">
    <source>
        <dbReference type="EMBL" id="KAK7829641.1"/>
    </source>
</evidence>
<name>A0AAW0JU81_MYOGA</name>
<sequence length="120" mass="13458">MSMKKHDEVEQRDLLEKPALKMSQIKRLQSGSPQESRLVAGVPFKNVESKTSLSSLSLNHCDMRKGTQITVKSYGSLYNAIMTVRRANINDSVVAGDRVIDESSQNICEITWTSQEKQNS</sequence>
<accession>A0AAW0JU81</accession>
<reference evidence="1 2" key="1">
    <citation type="journal article" date="2023" name="bioRxiv">
        <title>Conserved and derived expression patterns and positive selection on dental genes reveal complex evolutionary context of ever-growing rodent molars.</title>
        <authorList>
            <person name="Calamari Z.T."/>
            <person name="Song A."/>
            <person name="Cohen E."/>
            <person name="Akter M."/>
            <person name="Roy R.D."/>
            <person name="Hallikas O."/>
            <person name="Christensen M.M."/>
            <person name="Li P."/>
            <person name="Marangoni P."/>
            <person name="Jernvall J."/>
            <person name="Klein O.D."/>
        </authorList>
    </citation>
    <scope>NUCLEOTIDE SEQUENCE [LARGE SCALE GENOMIC DNA]</scope>
    <source>
        <strain evidence="1">V071</strain>
    </source>
</reference>
<protein>
    <submittedName>
        <fullName evidence="1">Uncharacterized protein</fullName>
    </submittedName>
</protein>